<accession>A0A6J4ZNK4</accession>
<evidence type="ECO:0000256" key="1">
    <source>
        <dbReference type="SAM" id="MobiDB-lite"/>
    </source>
</evidence>
<feature type="region of interest" description="Disordered" evidence="1">
    <location>
        <begin position="290"/>
        <end position="344"/>
    </location>
</feature>
<evidence type="ECO:0000313" key="3">
    <source>
        <dbReference type="EMBL" id="CAB3637991.1"/>
    </source>
</evidence>
<dbReference type="InterPro" id="IPR031571">
    <property type="entry name" value="RcpC_dom"/>
</dbReference>
<organism evidence="3 4">
    <name type="scientific">Paraburkholderia phenoliruptrix</name>
    <dbReference type="NCBI Taxonomy" id="252970"/>
    <lineage>
        <taxon>Bacteria</taxon>
        <taxon>Pseudomonadati</taxon>
        <taxon>Pseudomonadota</taxon>
        <taxon>Betaproteobacteria</taxon>
        <taxon>Burkholderiales</taxon>
        <taxon>Burkholderiaceae</taxon>
        <taxon>Paraburkholderia</taxon>
    </lineage>
</organism>
<feature type="domain" description="Flp pilus assembly protein RcpC/CpaB" evidence="2">
    <location>
        <begin position="116"/>
        <end position="232"/>
    </location>
</feature>
<dbReference type="RefSeq" id="WP_051224634.1">
    <property type="nucleotide sequence ID" value="NZ_CADFGL010000001.1"/>
</dbReference>
<dbReference type="Pfam" id="PF16976">
    <property type="entry name" value="RcpC"/>
    <property type="match status" value="1"/>
</dbReference>
<evidence type="ECO:0000259" key="2">
    <source>
        <dbReference type="Pfam" id="PF16976"/>
    </source>
</evidence>
<reference evidence="3 4" key="1">
    <citation type="submission" date="2020-04" db="EMBL/GenBank/DDBJ databases">
        <authorList>
            <person name="De Canck E."/>
        </authorList>
    </citation>
    <scope>NUCLEOTIDE SEQUENCE [LARGE SCALE GENOMIC DNA]</scope>
    <source>
        <strain evidence="3 4">LMG 22037</strain>
    </source>
</reference>
<dbReference type="EMBL" id="CADIKB010000001">
    <property type="protein sequence ID" value="CAB3637991.1"/>
    <property type="molecule type" value="Genomic_DNA"/>
</dbReference>
<dbReference type="InterPro" id="IPR017592">
    <property type="entry name" value="Pilus_assmbl_Flp-typ_CpaB"/>
</dbReference>
<feature type="region of interest" description="Disordered" evidence="1">
    <location>
        <begin position="238"/>
        <end position="257"/>
    </location>
</feature>
<dbReference type="AlphaFoldDB" id="A0A6J4ZNK4"/>
<dbReference type="CDD" id="cd11614">
    <property type="entry name" value="SAF_CpaB_FlgA_like"/>
    <property type="match status" value="1"/>
</dbReference>
<proteinExistence type="predicted"/>
<dbReference type="Proteomes" id="UP000494249">
    <property type="component" value="Unassembled WGS sequence"/>
</dbReference>
<feature type="compositionally biased region" description="Low complexity" evidence="1">
    <location>
        <begin position="290"/>
        <end position="307"/>
    </location>
</feature>
<feature type="compositionally biased region" description="Pro residues" evidence="1">
    <location>
        <begin position="308"/>
        <end position="317"/>
    </location>
</feature>
<protein>
    <recommendedName>
        <fullName evidence="2">Flp pilus assembly protein RcpC/CpaB domain-containing protein</fullName>
    </recommendedName>
</protein>
<name>A0A6J4ZNK4_9BURK</name>
<evidence type="ECO:0000313" key="4">
    <source>
        <dbReference type="Proteomes" id="UP000494249"/>
    </source>
</evidence>
<sequence length="344" mass="35191">MSRVIKFAGLVLVAIIGALVLRTLYISASHPGAASSRGAQRIRAAAADLPDGLLLRDSDLVWKSVPRGQAPAGALVEGQAGSGDADMDLKGDLLRHAVRAGTPLGPGDVISPNAPGFLAAALKPDMRAISVAIDDVTGNAGLIQPGDYVDVLLTQTLSDSEKNTAEAGRAVEAETVVNRVRVLAVGSAFQRPKDNATQTDTRARTVTFEVTPHNAQVIAVATHLGTLSLALRSFATRDRHEPPADTTAPQTPPVWGGDVSRALRAAQATTKRAAVVRSAAPAVIVYRGSKSSEASGAASMGSPTGVPGLPPLPPGQPPLQSSVAQPARPLEAAQTGTGGQPLAQ</sequence>
<dbReference type="NCBIfam" id="TIGR03177">
    <property type="entry name" value="pilus_cpaB"/>
    <property type="match status" value="1"/>
</dbReference>
<gene>
    <name evidence="3" type="ORF">LMG22037_00025</name>
</gene>